<dbReference type="PANTHER" id="PTHR13848">
    <property type="entry name" value="PROTEIN YIPPEE-LIKE CG15309-RELATED"/>
    <property type="match status" value="1"/>
</dbReference>
<dbReference type="EMBL" id="JAHMUF010000009">
    <property type="protein sequence ID" value="KAG7193946.1"/>
    <property type="molecule type" value="Genomic_DNA"/>
</dbReference>
<evidence type="ECO:0000259" key="2">
    <source>
        <dbReference type="PROSITE" id="PS51792"/>
    </source>
</evidence>
<comment type="caution">
    <text evidence="3">The sequence shown here is derived from an EMBL/GenBank/DDBJ whole genome shotgun (WGS) entry which is preliminary data.</text>
</comment>
<evidence type="ECO:0000313" key="3">
    <source>
        <dbReference type="EMBL" id="KAG7193946.1"/>
    </source>
</evidence>
<dbReference type="GeneID" id="66118519"/>
<evidence type="ECO:0000313" key="4">
    <source>
        <dbReference type="Proteomes" id="UP000790833"/>
    </source>
</evidence>
<evidence type="ECO:0000256" key="1">
    <source>
        <dbReference type="SAM" id="MobiDB-lite"/>
    </source>
</evidence>
<feature type="region of interest" description="Disordered" evidence="1">
    <location>
        <begin position="140"/>
        <end position="163"/>
    </location>
</feature>
<dbReference type="Proteomes" id="UP000790833">
    <property type="component" value="Unassembled WGS sequence"/>
</dbReference>
<proteinExistence type="predicted"/>
<dbReference type="OrthoDB" id="6407410at2759"/>
<accession>A0A9P7V9L7</accession>
<dbReference type="RefSeq" id="XP_043049493.1">
    <property type="nucleotide sequence ID" value="XM_043195788.1"/>
</dbReference>
<dbReference type="PROSITE" id="PS51792">
    <property type="entry name" value="YIPPEE"/>
    <property type="match status" value="1"/>
</dbReference>
<feature type="domain" description="Yippee" evidence="2">
    <location>
        <begin position="1"/>
        <end position="81"/>
    </location>
</feature>
<protein>
    <recommendedName>
        <fullName evidence="2">Yippee domain-containing protein</fullName>
    </recommendedName>
</protein>
<organism evidence="3 4">
    <name type="scientific">Scheffersomyces spartinae</name>
    <dbReference type="NCBI Taxonomy" id="45513"/>
    <lineage>
        <taxon>Eukaryota</taxon>
        <taxon>Fungi</taxon>
        <taxon>Dikarya</taxon>
        <taxon>Ascomycota</taxon>
        <taxon>Saccharomycotina</taxon>
        <taxon>Pichiomycetes</taxon>
        <taxon>Debaryomycetaceae</taxon>
        <taxon>Scheffersomyces</taxon>
    </lineage>
</organism>
<keyword evidence="4" id="KW-1185">Reference proteome</keyword>
<reference evidence="3" key="1">
    <citation type="submission" date="2021-03" db="EMBL/GenBank/DDBJ databases">
        <authorList>
            <person name="Palmer J.M."/>
        </authorList>
    </citation>
    <scope>NUCLEOTIDE SEQUENCE</scope>
    <source>
        <strain evidence="3">ARV_011</strain>
    </source>
</reference>
<dbReference type="InterPro" id="IPR039058">
    <property type="entry name" value="Yippee_fam"/>
</dbReference>
<dbReference type="InterPro" id="IPR034751">
    <property type="entry name" value="Yippee"/>
</dbReference>
<sequence>MKVRFTGSSGAAYFVKDLINFEPSLTVIESQMRTGIYLINKVRCHQCKITIGWHYQKSYMAEEQYKEGKFVIERAFLDVIPNNSATEFLLEQGLIHYKRRKSSGANSVLSQASSPSRTSPNPDWDSEKFGGGYIYHHHNTHLNSSNSNSTSNAVAVPTPNSSSLRSSALYRGSRSVFEFRGLNNGTLLSRLRGFDKDECDEDEEVFVDA</sequence>
<dbReference type="AlphaFoldDB" id="A0A9P7V9L7"/>
<gene>
    <name evidence="3" type="ORF">KQ657_005145</name>
</gene>
<feature type="compositionally biased region" description="Low complexity" evidence="1">
    <location>
        <begin position="141"/>
        <end position="152"/>
    </location>
</feature>
<name>A0A9P7V9L7_9ASCO</name>